<keyword evidence="2" id="KW-0813">Transport</keyword>
<accession>A0AAD7XQ84</accession>
<keyword evidence="9 12" id="KW-1133">Transmembrane helix</keyword>
<dbReference type="PANTHER" id="PTHR23284:SF0">
    <property type="entry name" value="PROLACTIN REGULATORY ELEMENT-BINDING PROTEIN"/>
    <property type="match status" value="1"/>
</dbReference>
<dbReference type="AlphaFoldDB" id="A0AAD7XQ84"/>
<evidence type="ECO:0000256" key="9">
    <source>
        <dbReference type="ARBA" id="ARBA00022989"/>
    </source>
</evidence>
<evidence type="ECO:0000256" key="1">
    <source>
        <dbReference type="ARBA" id="ARBA00004389"/>
    </source>
</evidence>
<gene>
    <name evidence="13" type="ORF">CTAYLR_001028</name>
</gene>
<feature type="repeat" description="WD" evidence="11">
    <location>
        <begin position="155"/>
        <end position="196"/>
    </location>
</feature>
<feature type="transmembrane region" description="Helical" evidence="12">
    <location>
        <begin position="350"/>
        <end position="371"/>
    </location>
</feature>
<evidence type="ECO:0000256" key="5">
    <source>
        <dbReference type="ARBA" id="ARBA00022737"/>
    </source>
</evidence>
<evidence type="ECO:0000256" key="2">
    <source>
        <dbReference type="ARBA" id="ARBA00022448"/>
    </source>
</evidence>
<dbReference type="GO" id="GO:0005789">
    <property type="term" value="C:endoplasmic reticulum membrane"/>
    <property type="evidence" value="ECO:0007669"/>
    <property type="project" value="UniProtKB-SubCell"/>
</dbReference>
<keyword evidence="4 12" id="KW-0812">Transmembrane</keyword>
<evidence type="ECO:0000256" key="3">
    <source>
        <dbReference type="ARBA" id="ARBA00022574"/>
    </source>
</evidence>
<protein>
    <recommendedName>
        <fullName evidence="15">Guanine nucleotide-binding protein subunit beta-like protein</fullName>
    </recommendedName>
</protein>
<evidence type="ECO:0000256" key="10">
    <source>
        <dbReference type="ARBA" id="ARBA00023136"/>
    </source>
</evidence>
<dbReference type="PANTHER" id="PTHR23284">
    <property type="entry name" value="PROLACTIN REGULATORY ELEMENT BINDING PROTEIN"/>
    <property type="match status" value="1"/>
</dbReference>
<dbReference type="PROSITE" id="PS50082">
    <property type="entry name" value="WD_REPEATS_2"/>
    <property type="match status" value="2"/>
</dbReference>
<dbReference type="GO" id="GO:0006888">
    <property type="term" value="P:endoplasmic reticulum to Golgi vesicle-mediated transport"/>
    <property type="evidence" value="ECO:0007669"/>
    <property type="project" value="TreeGrafter"/>
</dbReference>
<comment type="subcellular location">
    <subcellularLocation>
        <location evidence="1">Endoplasmic reticulum membrane</location>
        <topology evidence="1">Single-pass membrane protein</topology>
    </subcellularLocation>
</comment>
<keyword evidence="7" id="KW-0931">ER-Golgi transport</keyword>
<evidence type="ECO:0000256" key="12">
    <source>
        <dbReference type="SAM" id="Phobius"/>
    </source>
</evidence>
<keyword evidence="6" id="KW-0256">Endoplasmic reticulum</keyword>
<evidence type="ECO:0000256" key="11">
    <source>
        <dbReference type="PROSITE-ProRule" id="PRU00221"/>
    </source>
</evidence>
<keyword evidence="5" id="KW-0677">Repeat</keyword>
<dbReference type="InterPro" id="IPR011047">
    <property type="entry name" value="Quinoprotein_ADH-like_sf"/>
</dbReference>
<name>A0AAD7XQ84_9STRA</name>
<dbReference type="Pfam" id="PF00400">
    <property type="entry name" value="WD40"/>
    <property type="match status" value="2"/>
</dbReference>
<evidence type="ECO:0000256" key="7">
    <source>
        <dbReference type="ARBA" id="ARBA00022892"/>
    </source>
</evidence>
<dbReference type="GO" id="GO:0015031">
    <property type="term" value="P:protein transport"/>
    <property type="evidence" value="ECO:0007669"/>
    <property type="project" value="UniProtKB-KW"/>
</dbReference>
<dbReference type="InterPro" id="IPR045260">
    <property type="entry name" value="Sec12-like"/>
</dbReference>
<proteinExistence type="predicted"/>
<comment type="caution">
    <text evidence="13">The sequence shown here is derived from an EMBL/GenBank/DDBJ whole genome shotgun (WGS) entry which is preliminary data.</text>
</comment>
<keyword evidence="8" id="KW-0653">Protein transport</keyword>
<sequence length="374" mass="38694">MAAAYYQVNAPIFGLVHVLRPDGRCVVAYIGGGGSSKTGVGNRVEIAETGTEGLKALATYDTGQELGASLAVSRDGKLLVACFGPKLRAFSTDCLRGEPPTLSVRGSDVAADFHPKEPSLNCCRVAPGDALVATGGDDGKLRLWNAATLTKAQECEAHGGPITDVDFASSGVLACSASKDGTCCVWSVATGAKVACLDAAKANPRVVVPTARLMCRGCKFDGDAKLYSVCSSTRGPAYLSTWTLAPPAKGVALLEATNDFAHKVSKYPVSSMTAARGVIALGDVDGTVSLVSAKSGGRKLVAKKHHDLPVTALAWREGGQDDPRFAILSASADYKIAALAVPTTEGSGGLFFTVLVPILMTLLAVLLAFLFKEE</sequence>
<dbReference type="GO" id="GO:0003400">
    <property type="term" value="P:regulation of COPII vesicle coating"/>
    <property type="evidence" value="ECO:0007669"/>
    <property type="project" value="TreeGrafter"/>
</dbReference>
<evidence type="ECO:0008006" key="15">
    <source>
        <dbReference type="Google" id="ProtNLM"/>
    </source>
</evidence>
<dbReference type="Proteomes" id="UP001230188">
    <property type="component" value="Unassembled WGS sequence"/>
</dbReference>
<dbReference type="InterPro" id="IPR015943">
    <property type="entry name" value="WD40/YVTN_repeat-like_dom_sf"/>
</dbReference>
<keyword evidence="3 11" id="KW-0853">WD repeat</keyword>
<dbReference type="EMBL" id="JAQMWT010000322">
    <property type="protein sequence ID" value="KAJ8604824.1"/>
    <property type="molecule type" value="Genomic_DNA"/>
</dbReference>
<keyword evidence="10 12" id="KW-0472">Membrane</keyword>
<keyword evidence="14" id="KW-1185">Reference proteome</keyword>
<reference evidence="13" key="1">
    <citation type="submission" date="2023-01" db="EMBL/GenBank/DDBJ databases">
        <title>Metagenome sequencing of chrysophaentin producing Chrysophaeum taylorii.</title>
        <authorList>
            <person name="Davison J."/>
            <person name="Bewley C."/>
        </authorList>
    </citation>
    <scope>NUCLEOTIDE SEQUENCE</scope>
    <source>
        <strain evidence="13">NIES-1699</strain>
    </source>
</reference>
<evidence type="ECO:0000313" key="13">
    <source>
        <dbReference type="EMBL" id="KAJ8604824.1"/>
    </source>
</evidence>
<evidence type="ECO:0000256" key="8">
    <source>
        <dbReference type="ARBA" id="ARBA00022927"/>
    </source>
</evidence>
<dbReference type="InterPro" id="IPR001680">
    <property type="entry name" value="WD40_rpt"/>
</dbReference>
<dbReference type="GO" id="GO:0005085">
    <property type="term" value="F:guanyl-nucleotide exchange factor activity"/>
    <property type="evidence" value="ECO:0007669"/>
    <property type="project" value="InterPro"/>
</dbReference>
<evidence type="ECO:0000313" key="14">
    <source>
        <dbReference type="Proteomes" id="UP001230188"/>
    </source>
</evidence>
<dbReference type="SMART" id="SM00320">
    <property type="entry name" value="WD40"/>
    <property type="match status" value="2"/>
</dbReference>
<dbReference type="Gene3D" id="2.130.10.10">
    <property type="entry name" value="YVTN repeat-like/Quinoprotein amine dehydrogenase"/>
    <property type="match status" value="1"/>
</dbReference>
<evidence type="ECO:0000256" key="6">
    <source>
        <dbReference type="ARBA" id="ARBA00022824"/>
    </source>
</evidence>
<feature type="repeat" description="WD" evidence="11">
    <location>
        <begin position="113"/>
        <end position="154"/>
    </location>
</feature>
<evidence type="ECO:0000256" key="4">
    <source>
        <dbReference type="ARBA" id="ARBA00022692"/>
    </source>
</evidence>
<dbReference type="SUPFAM" id="SSF50998">
    <property type="entry name" value="Quinoprotein alcohol dehydrogenase-like"/>
    <property type="match status" value="1"/>
</dbReference>
<organism evidence="13 14">
    <name type="scientific">Chrysophaeum taylorii</name>
    <dbReference type="NCBI Taxonomy" id="2483200"/>
    <lineage>
        <taxon>Eukaryota</taxon>
        <taxon>Sar</taxon>
        <taxon>Stramenopiles</taxon>
        <taxon>Ochrophyta</taxon>
        <taxon>Pelagophyceae</taxon>
        <taxon>Pelagomonadales</taxon>
        <taxon>Pelagomonadaceae</taxon>
        <taxon>Chrysophaeum</taxon>
    </lineage>
</organism>